<keyword evidence="3" id="KW-0677">Repeat</keyword>
<feature type="domain" description="C2H2-type" evidence="9">
    <location>
        <begin position="722"/>
        <end position="749"/>
    </location>
</feature>
<feature type="region of interest" description="Disordered" evidence="8">
    <location>
        <begin position="833"/>
        <end position="855"/>
    </location>
</feature>
<comment type="caution">
    <text evidence="10">The sequence shown here is derived from an EMBL/GenBank/DDBJ whole genome shotgun (WGS) entry which is preliminary data.</text>
</comment>
<feature type="domain" description="C2H2-type" evidence="9">
    <location>
        <begin position="1758"/>
        <end position="1780"/>
    </location>
</feature>
<feature type="domain" description="C2H2-type" evidence="9">
    <location>
        <begin position="1730"/>
        <end position="1757"/>
    </location>
</feature>
<comment type="subcellular location">
    <subcellularLocation>
        <location evidence="1">Nucleus</location>
    </subcellularLocation>
</comment>
<dbReference type="PANTHER" id="PTHR24376">
    <property type="entry name" value="ZINC FINGER PROTEIN"/>
    <property type="match status" value="1"/>
</dbReference>
<feature type="domain" description="C2H2-type" evidence="9">
    <location>
        <begin position="909"/>
        <end position="936"/>
    </location>
</feature>
<feature type="domain" description="C2H2-type" evidence="9">
    <location>
        <begin position="135"/>
        <end position="162"/>
    </location>
</feature>
<feature type="domain" description="C2H2-type" evidence="9">
    <location>
        <begin position="1513"/>
        <end position="1540"/>
    </location>
</feature>
<protein>
    <submittedName>
        <fullName evidence="10">Zinc finger protein 850</fullName>
    </submittedName>
</protein>
<feature type="domain" description="C2H2-type" evidence="9">
    <location>
        <begin position="1313"/>
        <end position="1340"/>
    </location>
</feature>
<feature type="domain" description="C2H2-type" evidence="9">
    <location>
        <begin position="1020"/>
        <end position="1047"/>
    </location>
</feature>
<feature type="domain" description="C2H2-type" evidence="9">
    <location>
        <begin position="632"/>
        <end position="659"/>
    </location>
</feature>
<dbReference type="GO" id="GO:0043565">
    <property type="term" value="F:sequence-specific DNA binding"/>
    <property type="evidence" value="ECO:0007669"/>
    <property type="project" value="UniProtKB-ARBA"/>
</dbReference>
<reference evidence="10 11" key="1">
    <citation type="submission" date="2018-10" db="EMBL/GenBank/DDBJ databases">
        <title>Genome assembly for a Yunnan-Guizhou Plateau 3E fish, Anabarilius grahami (Regan), and its evolutionary and genetic applications.</title>
        <authorList>
            <person name="Jiang W."/>
        </authorList>
    </citation>
    <scope>NUCLEOTIDE SEQUENCE [LARGE SCALE GENOMIC DNA]</scope>
    <source>
        <strain evidence="10">AG-KIZ</strain>
        <tissue evidence="10">Muscle</tissue>
    </source>
</reference>
<dbReference type="PANTHER" id="PTHR24376:SF235">
    <property type="entry name" value="C2H2-TYPE DOMAIN-CONTAINING PROTEIN"/>
    <property type="match status" value="1"/>
</dbReference>
<dbReference type="SMART" id="SM00355">
    <property type="entry name" value="ZnF_C2H2"/>
    <property type="match status" value="33"/>
</dbReference>
<dbReference type="EMBL" id="RJVU01035218">
    <property type="protein sequence ID" value="ROL47815.1"/>
    <property type="molecule type" value="Genomic_DNA"/>
</dbReference>
<dbReference type="Proteomes" id="UP000281406">
    <property type="component" value="Unassembled WGS sequence"/>
</dbReference>
<proteinExistence type="predicted"/>
<keyword evidence="11" id="KW-1185">Reference proteome</keyword>
<organism evidence="10 11">
    <name type="scientific">Anabarilius grahami</name>
    <name type="common">Kanglang fish</name>
    <name type="synonym">Barilius grahami</name>
    <dbReference type="NCBI Taxonomy" id="495550"/>
    <lineage>
        <taxon>Eukaryota</taxon>
        <taxon>Metazoa</taxon>
        <taxon>Chordata</taxon>
        <taxon>Craniata</taxon>
        <taxon>Vertebrata</taxon>
        <taxon>Euteleostomi</taxon>
        <taxon>Actinopterygii</taxon>
        <taxon>Neopterygii</taxon>
        <taxon>Teleostei</taxon>
        <taxon>Ostariophysi</taxon>
        <taxon>Cypriniformes</taxon>
        <taxon>Xenocyprididae</taxon>
        <taxon>Xenocypridinae</taxon>
        <taxon>Xenocypridinae incertae sedis</taxon>
        <taxon>Anabarilius</taxon>
    </lineage>
</organism>
<keyword evidence="5" id="KW-0862">Zinc</keyword>
<evidence type="ECO:0000256" key="5">
    <source>
        <dbReference type="ARBA" id="ARBA00022833"/>
    </source>
</evidence>
<evidence type="ECO:0000259" key="9">
    <source>
        <dbReference type="PROSITE" id="PS50157"/>
    </source>
</evidence>
<gene>
    <name evidence="10" type="ORF">DPX16_18092</name>
</gene>
<keyword evidence="2" id="KW-0479">Metal-binding</keyword>
<feature type="domain" description="C2H2-type" evidence="9">
    <location>
        <begin position="1485"/>
        <end position="1512"/>
    </location>
</feature>
<evidence type="ECO:0000256" key="3">
    <source>
        <dbReference type="ARBA" id="ARBA00022737"/>
    </source>
</evidence>
<feature type="domain" description="C2H2-type" evidence="9">
    <location>
        <begin position="272"/>
        <end position="294"/>
    </location>
</feature>
<feature type="domain" description="C2H2-type" evidence="9">
    <location>
        <begin position="863"/>
        <end position="890"/>
    </location>
</feature>
<name>A0A3N0YNN0_ANAGA</name>
<accession>A0A3N0YNN0</accession>
<feature type="domain" description="C2H2-type" evidence="9">
    <location>
        <begin position="1414"/>
        <end position="1441"/>
    </location>
</feature>
<feature type="domain" description="C2H2-type" evidence="9">
    <location>
        <begin position="1442"/>
        <end position="1469"/>
    </location>
</feature>
<feature type="domain" description="C2H2-type" evidence="9">
    <location>
        <begin position="797"/>
        <end position="820"/>
    </location>
</feature>
<feature type="region of interest" description="Disordered" evidence="8">
    <location>
        <begin position="1"/>
        <end position="50"/>
    </location>
</feature>
<feature type="region of interest" description="Disordered" evidence="8">
    <location>
        <begin position="1833"/>
        <end position="1861"/>
    </location>
</feature>
<feature type="compositionally biased region" description="Low complexity" evidence="8">
    <location>
        <begin position="11"/>
        <end position="21"/>
    </location>
</feature>
<evidence type="ECO:0000256" key="4">
    <source>
        <dbReference type="ARBA" id="ARBA00022771"/>
    </source>
</evidence>
<dbReference type="FunFam" id="3.30.160.60:FF:000100">
    <property type="entry name" value="Zinc finger 45-like"/>
    <property type="match status" value="1"/>
</dbReference>
<feature type="domain" description="C2H2-type" evidence="9">
    <location>
        <begin position="1703"/>
        <end position="1730"/>
    </location>
</feature>
<evidence type="ECO:0000256" key="8">
    <source>
        <dbReference type="SAM" id="MobiDB-lite"/>
    </source>
</evidence>
<feature type="compositionally biased region" description="Basic residues" evidence="8">
    <location>
        <begin position="840"/>
        <end position="855"/>
    </location>
</feature>
<feature type="domain" description="C2H2-type" evidence="9">
    <location>
        <begin position="751"/>
        <end position="779"/>
    </location>
</feature>
<feature type="domain" description="C2H2-type" evidence="9">
    <location>
        <begin position="409"/>
        <end position="437"/>
    </location>
</feature>
<evidence type="ECO:0000256" key="6">
    <source>
        <dbReference type="ARBA" id="ARBA00023242"/>
    </source>
</evidence>
<dbReference type="InterPro" id="IPR013087">
    <property type="entry name" value="Znf_C2H2_type"/>
</dbReference>
<evidence type="ECO:0000313" key="11">
    <source>
        <dbReference type="Proteomes" id="UP000281406"/>
    </source>
</evidence>
<dbReference type="Gene3D" id="3.30.160.60">
    <property type="entry name" value="Classic Zinc Finger"/>
    <property type="match status" value="18"/>
</dbReference>
<feature type="compositionally biased region" description="Basic and acidic residues" evidence="8">
    <location>
        <begin position="1847"/>
        <end position="1856"/>
    </location>
</feature>
<feature type="domain" description="C2H2-type" evidence="9">
    <location>
        <begin position="1643"/>
        <end position="1673"/>
    </location>
</feature>
<feature type="compositionally biased region" description="Basic and acidic residues" evidence="8">
    <location>
        <begin position="1"/>
        <end position="10"/>
    </location>
</feature>
<dbReference type="Pfam" id="PF13912">
    <property type="entry name" value="zf-C2H2_6"/>
    <property type="match status" value="3"/>
</dbReference>
<feature type="domain" description="C2H2-type" evidence="9">
    <location>
        <begin position="186"/>
        <end position="213"/>
    </location>
</feature>
<feature type="domain" description="C2H2-type" evidence="9">
    <location>
        <begin position="1075"/>
        <end position="1102"/>
    </location>
</feature>
<feature type="domain" description="C2H2-type" evidence="9">
    <location>
        <begin position="1232"/>
        <end position="1262"/>
    </location>
</feature>
<feature type="domain" description="C2H2-type" evidence="9">
    <location>
        <begin position="1676"/>
        <end position="1698"/>
    </location>
</feature>
<sequence length="1898" mass="215150">MAAVYSEKDCSLQSSNESLSSEYEKGAAQEVNIDPVSNSKASNAKNTDGEMELCPRGPILKAQDHAEVVAVPPVKIKVEQVEEDECVIVHMDDVEQGDLADVFTNKADSSERHESTEGLALTSHFPLSILGDWPFRCEDCSEAFGNKEAYLEHRSEHIHDGPIVCLDTDSQWDDLLISTDGGRRTLFCALCGQKFSSSKGFFTHQLKHRNQVIKQGISDGFGEGAVRQKLFECKDCGKAFSTVGQCLNHQRSHKQASKSVFHQLAHLKKKSFQCPTCGRCYSRASALDAHRRCHEVKLVKSKSCETEKPLSLNDSPDQTEDNGTSSEQTEEHEQKVFQCFCGKSFRTMCGLNTHQRFSTSCPEGKVKEEIKHPFVCSECGKTFVSSVALLCHQRWHKRRAKLGCNGQPYKCTECGKVFTSLTFYNKHQRLAHSEELPAKSFLHQVIQLKKKAFECQECGRRFSRASALQSHQLCHSDVFGDIIEKKTEMTTAVQTVKTNQSDSADSVVFHSKEISHAQVQKKDFNRTDTVEEYEAIDVDYEVVHITASDDYENNSGSSQDQNPDLELVCESDQEEKDDLGFNLSQTAESTSSLQLNPEIDVKIVQIDYEHLNDEPLINAELVSKSRPQEAKYNCPHCDRKFVKALSLRCHILWHKGRMGKKSDRRQKFDVVTPTKKELLTCEVCGHESSSKGAHCFHMGKHEDKVAYKSISYQLENLQKNNIKCEECGMCFSRLSALHSHQQHHNRKKKSFACLQCDRSYATASGLFNHQKVCCGGAKDEKTKNFNPTKSLLGPKVYHCKKCGKGFWSLGAFCHHKQNHSECADVETRPAGTADTENGHIRRKKRGRRGGYRRVHPLNPKQEHKCEVCGKSYHMLACFLKHKLVHDAQGLQPAVKSFDYQVQQLKKNSYQCPDCEKVFSRAMALQFHMKSHGFETGLPLIDSDSSERPQCPTCYSFFASEAILQNHQKHCSKPEDNVECGVIEIEEQDVSSQKAEDFSATSLSANSKKEKKTPSTSNLKYKCQDCSRSFSVIGALNFHKRIHRKGHQSNKLKSGPAKPLKLGKVKPEKCLAKSSFGCAECGRYFSTNSALGTHRRWHKDKKFARFLSKTNKIRSKKSVDGGPYLCNLCGKGFFYLCVLRRHQLHHPSMEAQPQKGHEVPESNGVFTCPACQMSFSSGSLLTTHFTDHHSKPTETEKLHSEILSTEESGPSVKQLYASKMDVAKLEKTKVQHHQCSHCAKSFLNIRGLRAHKWQKHHKVSERPTASIEERSAYAKPFASEGSLRKISSKKELKPSTEEDPLQHSRNFELTKCFFKCDKCAKAFPSEEQLNAHKEVAKTRPHCCALCCRGYWTENQLQQHLAWHNEVRRRLPTELRYRLSASLAPGPSDNQQALSNRSESIVKLPVALVSPQAKTHKCQHCGKSFLSPRALQQHQTLHKNEEPYHCSLCSQTFSDIRNLIDHHQECLGAKELKDSSSASEVRGAENLTCIECGISFKQETELHQHYIEHALNNSMRCQDCGQQFTCWEAFRIHLSEHVKQKRRNKKRQVQSVSNGNDNGRGYVTKKIKVKETDKDESLDGSCHLKPSEIFTCSDVAMVSEEEKPVFAKANKVYACAVCGKVYSYLESFRNHQKLHITSKDQQPEICCKTCKKTFKHQFSLTLHLKLSKKCVSEEPSVLHCERCDKSFASAVAFVNHQEMHKQRPFWCDKCTKGFRSSEGLKRHLRGHDNKKHTCNICQKSFRVPAELRYHYNIHTGSRPYTCDLCHKRFSQLGNLITHRKKHLEVFKEGEDVPLGKKDTGFRGKNRVSVMEKVILGEMNVFNREKKDPVLEDSDEKINANNATLPDSSSGEKQKHLNEAQEDDLQVQEVEGDWECVECGAHFIGESELHMHYMKHASGEV</sequence>
<dbReference type="PROSITE" id="PS00028">
    <property type="entry name" value="ZINC_FINGER_C2H2_1"/>
    <property type="match status" value="27"/>
</dbReference>
<dbReference type="InterPro" id="IPR036236">
    <property type="entry name" value="Znf_C2H2_sf"/>
</dbReference>
<evidence type="ECO:0000256" key="1">
    <source>
        <dbReference type="ARBA" id="ARBA00004123"/>
    </source>
</evidence>
<feature type="region of interest" description="Disordered" evidence="8">
    <location>
        <begin position="307"/>
        <end position="329"/>
    </location>
</feature>
<dbReference type="GO" id="GO:0005634">
    <property type="term" value="C:nucleus"/>
    <property type="evidence" value="ECO:0007669"/>
    <property type="project" value="UniProtKB-SubCell"/>
</dbReference>
<dbReference type="FunFam" id="3.30.160.60:FF:001732">
    <property type="entry name" value="Zgc:162936"/>
    <property type="match status" value="1"/>
</dbReference>
<feature type="domain" description="C2H2-type" evidence="9">
    <location>
        <begin position="1871"/>
        <end position="1898"/>
    </location>
</feature>
<feature type="domain" description="C2H2-type" evidence="9">
    <location>
        <begin position="374"/>
        <end position="401"/>
    </location>
</feature>
<feature type="region of interest" description="Disordered" evidence="8">
    <location>
        <begin position="992"/>
        <end position="1015"/>
    </location>
</feature>
<feature type="region of interest" description="Disordered" evidence="8">
    <location>
        <begin position="1539"/>
        <end position="1563"/>
    </location>
</feature>
<keyword evidence="6" id="KW-0539">Nucleus</keyword>
<dbReference type="SUPFAM" id="SSF57667">
    <property type="entry name" value="beta-beta-alpha zinc fingers"/>
    <property type="match status" value="14"/>
</dbReference>
<keyword evidence="4 7" id="KW-0863">Zinc-finger</keyword>
<feature type="compositionally biased region" description="Polar residues" evidence="8">
    <location>
        <begin position="312"/>
        <end position="327"/>
    </location>
</feature>
<dbReference type="GO" id="GO:0008270">
    <property type="term" value="F:zinc ion binding"/>
    <property type="evidence" value="ECO:0007669"/>
    <property type="project" value="UniProtKB-KW"/>
</dbReference>
<dbReference type="GO" id="GO:0045893">
    <property type="term" value="P:positive regulation of DNA-templated transcription"/>
    <property type="evidence" value="ECO:0007669"/>
    <property type="project" value="UniProtKB-ARBA"/>
</dbReference>
<feature type="domain" description="C2H2-type" evidence="9">
    <location>
        <begin position="1165"/>
        <end position="1193"/>
    </location>
</feature>
<feature type="domain" description="C2H2-type" evidence="9">
    <location>
        <begin position="453"/>
        <end position="476"/>
    </location>
</feature>
<evidence type="ECO:0000256" key="2">
    <source>
        <dbReference type="ARBA" id="ARBA00022723"/>
    </source>
</evidence>
<evidence type="ECO:0000256" key="7">
    <source>
        <dbReference type="PROSITE-ProRule" id="PRU00042"/>
    </source>
</evidence>
<feature type="compositionally biased region" description="Polar residues" evidence="8">
    <location>
        <begin position="35"/>
        <end position="46"/>
    </location>
</feature>
<feature type="domain" description="C2H2-type" evidence="9">
    <location>
        <begin position="1123"/>
        <end position="1150"/>
    </location>
</feature>
<dbReference type="Pfam" id="PF00096">
    <property type="entry name" value="zf-C2H2"/>
    <property type="match status" value="9"/>
</dbReference>
<dbReference type="OrthoDB" id="6105938at2759"/>
<dbReference type="GO" id="GO:0005694">
    <property type="term" value="C:chromosome"/>
    <property type="evidence" value="ECO:0007669"/>
    <property type="project" value="UniProtKB-ARBA"/>
</dbReference>
<feature type="compositionally biased region" description="Polar residues" evidence="8">
    <location>
        <begin position="1836"/>
        <end position="1846"/>
    </location>
</feature>
<feature type="domain" description="C2H2-type" evidence="9">
    <location>
        <begin position="1611"/>
        <end position="1638"/>
    </location>
</feature>
<dbReference type="PROSITE" id="PS50157">
    <property type="entry name" value="ZINC_FINGER_C2H2_2"/>
    <property type="match status" value="30"/>
</dbReference>
<feature type="domain" description="C2H2-type" evidence="9">
    <location>
        <begin position="231"/>
        <end position="258"/>
    </location>
</feature>
<evidence type="ECO:0000313" key="10">
    <source>
        <dbReference type="EMBL" id="ROL47815.1"/>
    </source>
</evidence>